<keyword evidence="2" id="KW-1185">Reference proteome</keyword>
<protein>
    <submittedName>
        <fullName evidence="1">Uncharacterized protein</fullName>
    </submittedName>
</protein>
<proteinExistence type="predicted"/>
<name>A0A0V1L7F9_9BILA</name>
<evidence type="ECO:0000313" key="1">
    <source>
        <dbReference type="EMBL" id="KRZ55481.1"/>
    </source>
</evidence>
<organism evidence="1 2">
    <name type="scientific">Trichinella nativa</name>
    <dbReference type="NCBI Taxonomy" id="6335"/>
    <lineage>
        <taxon>Eukaryota</taxon>
        <taxon>Metazoa</taxon>
        <taxon>Ecdysozoa</taxon>
        <taxon>Nematoda</taxon>
        <taxon>Enoplea</taxon>
        <taxon>Dorylaimia</taxon>
        <taxon>Trichinellida</taxon>
        <taxon>Trichinellidae</taxon>
        <taxon>Trichinella</taxon>
    </lineage>
</organism>
<comment type="caution">
    <text evidence="1">The sequence shown here is derived from an EMBL/GenBank/DDBJ whole genome shotgun (WGS) entry which is preliminary data.</text>
</comment>
<gene>
    <name evidence="1" type="ORF">T02_15346</name>
</gene>
<dbReference type="AlphaFoldDB" id="A0A0V1L7F9"/>
<reference evidence="1 2" key="1">
    <citation type="submission" date="2015-05" db="EMBL/GenBank/DDBJ databases">
        <title>Evolution of Trichinella species and genotypes.</title>
        <authorList>
            <person name="Korhonen P.K."/>
            <person name="Edoardo P."/>
            <person name="Giuseppe L.R."/>
            <person name="Gasser R.B."/>
        </authorList>
    </citation>
    <scope>NUCLEOTIDE SEQUENCE [LARGE SCALE GENOMIC DNA]</scope>
    <source>
        <strain evidence="1">ISS10</strain>
    </source>
</reference>
<dbReference type="Proteomes" id="UP000054721">
    <property type="component" value="Unassembled WGS sequence"/>
</dbReference>
<sequence length="69" mass="7853">MAIPAFGRCIVNFKVFIKGKWILKGMGDVWYVPKLGLSRKDGCTFRKNGCLKLSDESSLEGIYDQHMRV</sequence>
<evidence type="ECO:0000313" key="2">
    <source>
        <dbReference type="Proteomes" id="UP000054721"/>
    </source>
</evidence>
<dbReference type="EMBL" id="JYDW01000114">
    <property type="protein sequence ID" value="KRZ55481.1"/>
    <property type="molecule type" value="Genomic_DNA"/>
</dbReference>
<accession>A0A0V1L7F9</accession>
<dbReference type="OrthoDB" id="6431929at2759"/>